<comment type="similarity">
    <text evidence="3">Belongs to the PYR/PYL/RCAR abscisic acid intracellular receptor family.</text>
</comment>
<dbReference type="EMBL" id="SMOL01000004">
    <property type="protein sequence ID" value="KAB2637286.1"/>
    <property type="molecule type" value="Genomic_DNA"/>
</dbReference>
<dbReference type="InterPro" id="IPR023393">
    <property type="entry name" value="START-like_dom_sf"/>
</dbReference>
<organism evidence="9 10">
    <name type="scientific">Pyrus ussuriensis x Pyrus communis</name>
    <dbReference type="NCBI Taxonomy" id="2448454"/>
    <lineage>
        <taxon>Eukaryota</taxon>
        <taxon>Viridiplantae</taxon>
        <taxon>Streptophyta</taxon>
        <taxon>Embryophyta</taxon>
        <taxon>Tracheophyta</taxon>
        <taxon>Spermatophyta</taxon>
        <taxon>Magnoliopsida</taxon>
        <taxon>eudicotyledons</taxon>
        <taxon>Gunneridae</taxon>
        <taxon>Pentapetalae</taxon>
        <taxon>rosids</taxon>
        <taxon>fabids</taxon>
        <taxon>Rosales</taxon>
        <taxon>Rosaceae</taxon>
        <taxon>Amygdaloideae</taxon>
        <taxon>Maleae</taxon>
        <taxon>Pyrus</taxon>
    </lineage>
</organism>
<evidence type="ECO:0000256" key="6">
    <source>
        <dbReference type="ARBA" id="ARBA00023170"/>
    </source>
</evidence>
<evidence type="ECO:0000256" key="2">
    <source>
        <dbReference type="ARBA" id="ARBA00004496"/>
    </source>
</evidence>
<keyword evidence="5" id="KW-0938">Abscisic acid signaling pathway</keyword>
<dbReference type="GO" id="GO:0005737">
    <property type="term" value="C:cytoplasm"/>
    <property type="evidence" value="ECO:0007669"/>
    <property type="project" value="UniProtKB-SubCell"/>
</dbReference>
<dbReference type="Proteomes" id="UP000327157">
    <property type="component" value="Chromosome 5"/>
</dbReference>
<evidence type="ECO:0000256" key="5">
    <source>
        <dbReference type="ARBA" id="ARBA00022682"/>
    </source>
</evidence>
<dbReference type="SUPFAM" id="SSF55961">
    <property type="entry name" value="Bet v1-like"/>
    <property type="match status" value="1"/>
</dbReference>
<reference evidence="9 10" key="3">
    <citation type="submission" date="2019-11" db="EMBL/GenBank/DDBJ databases">
        <title>A de novo genome assembly of a pear dwarfing rootstock.</title>
        <authorList>
            <person name="Wang F."/>
            <person name="Wang J."/>
            <person name="Li S."/>
            <person name="Zhang Y."/>
            <person name="Fang M."/>
            <person name="Ma L."/>
            <person name="Zhao Y."/>
            <person name="Jiang S."/>
        </authorList>
    </citation>
    <scope>NUCLEOTIDE SEQUENCE [LARGE SCALE GENOMIC DNA]</scope>
    <source>
        <strain evidence="9">S2</strain>
        <tissue evidence="9">Leaf</tissue>
    </source>
</reference>
<proteinExistence type="inferred from homology"/>
<evidence type="ECO:0000313" key="9">
    <source>
        <dbReference type="EMBL" id="KAB2637286.1"/>
    </source>
</evidence>
<dbReference type="PANTHER" id="PTHR31213">
    <property type="entry name" value="OS08G0374000 PROTEIN-RELATED"/>
    <property type="match status" value="1"/>
</dbReference>
<dbReference type="InterPro" id="IPR050279">
    <property type="entry name" value="Plant_def-hormone_signal"/>
</dbReference>
<keyword evidence="8" id="KW-0650">Protein phosphatase inhibitor</keyword>
<comment type="subcellular location">
    <subcellularLocation>
        <location evidence="2">Cytoplasm</location>
    </subcellularLocation>
    <subcellularLocation>
        <location evidence="1">Nucleus</location>
    </subcellularLocation>
</comment>
<dbReference type="GO" id="GO:0009738">
    <property type="term" value="P:abscisic acid-activated signaling pathway"/>
    <property type="evidence" value="ECO:0007669"/>
    <property type="project" value="UniProtKB-KW"/>
</dbReference>
<evidence type="ECO:0000256" key="7">
    <source>
        <dbReference type="ARBA" id="ARBA00023242"/>
    </source>
</evidence>
<evidence type="ECO:0000256" key="3">
    <source>
        <dbReference type="ARBA" id="ARBA00008594"/>
    </source>
</evidence>
<evidence type="ECO:0000313" key="10">
    <source>
        <dbReference type="Proteomes" id="UP000327157"/>
    </source>
</evidence>
<keyword evidence="10" id="KW-1185">Reference proteome</keyword>
<dbReference type="AlphaFoldDB" id="A0A5N5IAS7"/>
<dbReference type="OrthoDB" id="4436220at2759"/>
<dbReference type="Pfam" id="PF10604">
    <property type="entry name" value="Polyketide_cyc2"/>
    <property type="match status" value="1"/>
</dbReference>
<name>A0A5N5IAS7_9ROSA</name>
<sequence>MSYYPTSQNTSPLSESHGMIDTYHIHDLLPNQCGSVLVQTVDAPLNLVWSFIRQFDNPKAYKLFVKSCSMRAGNGGIGSIREVVITSGLPAKTSTERLDELDDNMHVMHYSVIGGDHRLANYSSTTTVHKVEEENGKKNKTVVIQSYVVDIPAGSSKEDTCLFANTIIGCNLKSLAKVSEKMAATC</sequence>
<keyword evidence="6 9" id="KW-0675">Receptor</keyword>
<dbReference type="InterPro" id="IPR019587">
    <property type="entry name" value="Polyketide_cyclase/dehydratase"/>
</dbReference>
<reference evidence="9 10" key="1">
    <citation type="submission" date="2019-09" db="EMBL/GenBank/DDBJ databases">
        <authorList>
            <person name="Ou C."/>
        </authorList>
    </citation>
    <scope>NUCLEOTIDE SEQUENCE [LARGE SCALE GENOMIC DNA]</scope>
    <source>
        <strain evidence="9">S2</strain>
        <tissue evidence="9">Leaf</tissue>
    </source>
</reference>
<dbReference type="CDD" id="cd07821">
    <property type="entry name" value="PYR_PYL_RCAR_like"/>
    <property type="match status" value="1"/>
</dbReference>
<comment type="caution">
    <text evidence="9">The sequence shown here is derived from an EMBL/GenBank/DDBJ whole genome shotgun (WGS) entry which is preliminary data.</text>
</comment>
<protein>
    <submittedName>
        <fullName evidence="9">Abscisic acid receptor PYL12</fullName>
    </submittedName>
</protein>
<dbReference type="PANTHER" id="PTHR31213:SF82">
    <property type="entry name" value="ABSCISIC ACID RECEPTOR PYL11-RELATED"/>
    <property type="match status" value="1"/>
</dbReference>
<keyword evidence="4" id="KW-0963">Cytoplasm</keyword>
<evidence type="ECO:0000256" key="8">
    <source>
        <dbReference type="ARBA" id="ARBA00023272"/>
    </source>
</evidence>
<reference evidence="10" key="2">
    <citation type="submission" date="2019-10" db="EMBL/GenBank/DDBJ databases">
        <title>A de novo genome assembly of a pear dwarfing rootstock.</title>
        <authorList>
            <person name="Wang F."/>
            <person name="Wang J."/>
            <person name="Li S."/>
            <person name="Zhang Y."/>
            <person name="Fang M."/>
            <person name="Ma L."/>
            <person name="Zhao Y."/>
            <person name="Jiang S."/>
        </authorList>
    </citation>
    <scope>NUCLEOTIDE SEQUENCE [LARGE SCALE GENOMIC DNA]</scope>
</reference>
<keyword evidence="7" id="KW-0539">Nucleus</keyword>
<dbReference type="GO" id="GO:0038023">
    <property type="term" value="F:signaling receptor activity"/>
    <property type="evidence" value="ECO:0007669"/>
    <property type="project" value="TreeGrafter"/>
</dbReference>
<dbReference type="GO" id="GO:0010427">
    <property type="term" value="F:abscisic acid binding"/>
    <property type="evidence" value="ECO:0007669"/>
    <property type="project" value="TreeGrafter"/>
</dbReference>
<accession>A0A5N5IAS7</accession>
<evidence type="ECO:0000256" key="1">
    <source>
        <dbReference type="ARBA" id="ARBA00004123"/>
    </source>
</evidence>
<gene>
    <name evidence="9" type="ORF">D8674_027820</name>
</gene>
<dbReference type="GO" id="GO:0004864">
    <property type="term" value="F:protein phosphatase inhibitor activity"/>
    <property type="evidence" value="ECO:0007669"/>
    <property type="project" value="UniProtKB-KW"/>
</dbReference>
<evidence type="ECO:0000256" key="4">
    <source>
        <dbReference type="ARBA" id="ARBA00022490"/>
    </source>
</evidence>
<dbReference type="GO" id="GO:0005634">
    <property type="term" value="C:nucleus"/>
    <property type="evidence" value="ECO:0007669"/>
    <property type="project" value="UniProtKB-SubCell"/>
</dbReference>
<dbReference type="Gene3D" id="3.30.530.20">
    <property type="match status" value="1"/>
</dbReference>